<evidence type="ECO:0000256" key="2">
    <source>
        <dbReference type="ARBA" id="ARBA00022793"/>
    </source>
</evidence>
<comment type="caution">
    <text evidence="4">The sequence shown here is derived from an EMBL/GenBank/DDBJ whole genome shotgun (WGS) entry which is preliminary data.</text>
</comment>
<dbReference type="PANTHER" id="PTHR11999">
    <property type="entry name" value="GROUP II PYRIDOXAL-5-PHOSPHATE DECARBOXYLASE"/>
    <property type="match status" value="1"/>
</dbReference>
<dbReference type="PANTHER" id="PTHR11999:SF70">
    <property type="entry name" value="MIP05841P"/>
    <property type="match status" value="1"/>
</dbReference>
<evidence type="ECO:0000256" key="1">
    <source>
        <dbReference type="ARBA" id="ARBA00001933"/>
    </source>
</evidence>
<keyword evidence="2" id="KW-0456">Lyase</keyword>
<dbReference type="GO" id="GO:0005737">
    <property type="term" value="C:cytoplasm"/>
    <property type="evidence" value="ECO:0007669"/>
    <property type="project" value="TreeGrafter"/>
</dbReference>
<name>W6V1L1_ECHGR</name>
<organism evidence="4 5">
    <name type="scientific">Echinococcus granulosus</name>
    <name type="common">Hydatid tapeworm</name>
    <dbReference type="NCBI Taxonomy" id="6210"/>
    <lineage>
        <taxon>Eukaryota</taxon>
        <taxon>Metazoa</taxon>
        <taxon>Spiralia</taxon>
        <taxon>Lophotrochozoa</taxon>
        <taxon>Platyhelminthes</taxon>
        <taxon>Cestoda</taxon>
        <taxon>Eucestoda</taxon>
        <taxon>Cyclophyllidea</taxon>
        <taxon>Taeniidae</taxon>
        <taxon>Echinococcus</taxon>
        <taxon>Echinococcus granulosus group</taxon>
    </lineage>
</organism>
<reference evidence="4 5" key="1">
    <citation type="journal article" date="2013" name="Nat. Genet.">
        <title>The genome of the hydatid tapeworm Echinococcus granulosus.</title>
        <authorList>
            <person name="Zheng H."/>
            <person name="Zhang W."/>
            <person name="Zhang L."/>
            <person name="Zhang Z."/>
            <person name="Li J."/>
            <person name="Lu G."/>
            <person name="Zhu Y."/>
            <person name="Wang Y."/>
            <person name="Huang Y."/>
            <person name="Liu J."/>
            <person name="Kang H."/>
            <person name="Chen J."/>
            <person name="Wang L."/>
            <person name="Chen A."/>
            <person name="Yu S."/>
            <person name="Gao Z."/>
            <person name="Jin L."/>
            <person name="Gu W."/>
            <person name="Wang Z."/>
            <person name="Zhao L."/>
            <person name="Shi B."/>
            <person name="Wen H."/>
            <person name="Lin R."/>
            <person name="Jones M.K."/>
            <person name="Brejova B."/>
            <person name="Vinar T."/>
            <person name="Zhao G."/>
            <person name="McManus D.P."/>
            <person name="Chen Z."/>
            <person name="Zhou Y."/>
            <person name="Wang S."/>
        </authorList>
    </citation>
    <scope>NUCLEOTIDE SEQUENCE [LARGE SCALE GENOMIC DNA]</scope>
</reference>
<keyword evidence="5" id="KW-1185">Reference proteome</keyword>
<dbReference type="RefSeq" id="XP_024350950.1">
    <property type="nucleotide sequence ID" value="XM_024494623.1"/>
</dbReference>
<accession>W6V1L1</accession>
<keyword evidence="3" id="KW-0663">Pyridoxal phosphate</keyword>
<evidence type="ECO:0000313" key="4">
    <source>
        <dbReference type="EMBL" id="EUB59754.1"/>
    </source>
</evidence>
<dbReference type="GO" id="GO:0030170">
    <property type="term" value="F:pyridoxal phosphate binding"/>
    <property type="evidence" value="ECO:0007669"/>
    <property type="project" value="InterPro"/>
</dbReference>
<sequence>METIVNDVDRLLLPGVAHWNHPHIHAYVAMTNSYPAMFANIVNSGMEGIGFTWTTCSEQAIVTMMAACNEVTEKCIPDHPGDIKYEALSKPSCYGLVRASALTSFVHVYRNQVTPEQVIKCLRL</sequence>
<dbReference type="Pfam" id="PF00282">
    <property type="entry name" value="Pyridoxal_deC"/>
    <property type="match status" value="1"/>
</dbReference>
<dbReference type="CTD" id="36341089"/>
<dbReference type="GeneID" id="36341089"/>
<proteinExistence type="predicted"/>
<dbReference type="GO" id="GO:0016831">
    <property type="term" value="F:carboxy-lyase activity"/>
    <property type="evidence" value="ECO:0007669"/>
    <property type="project" value="UniProtKB-KW"/>
</dbReference>
<dbReference type="InterPro" id="IPR010977">
    <property type="entry name" value="Aromatic_deC"/>
</dbReference>
<dbReference type="SUPFAM" id="SSF53383">
    <property type="entry name" value="PLP-dependent transferases"/>
    <property type="match status" value="1"/>
</dbReference>
<dbReference type="InterPro" id="IPR002129">
    <property type="entry name" value="PyrdxlP-dep_de-COase"/>
</dbReference>
<evidence type="ECO:0000313" key="5">
    <source>
        <dbReference type="Proteomes" id="UP000019149"/>
    </source>
</evidence>
<protein>
    <submittedName>
        <fullName evidence="4">Aromatic-L-amino-acid decarboxylase</fullName>
    </submittedName>
</protein>
<dbReference type="InterPro" id="IPR015424">
    <property type="entry name" value="PyrdxlP-dep_Trfase"/>
</dbReference>
<dbReference type="EMBL" id="APAU02000039">
    <property type="protein sequence ID" value="EUB59754.1"/>
    <property type="molecule type" value="Genomic_DNA"/>
</dbReference>
<dbReference type="GO" id="GO:0019752">
    <property type="term" value="P:carboxylic acid metabolic process"/>
    <property type="evidence" value="ECO:0007669"/>
    <property type="project" value="InterPro"/>
</dbReference>
<keyword evidence="2" id="KW-0210">Decarboxylase</keyword>
<dbReference type="STRING" id="6210.W6V1L1"/>
<dbReference type="Proteomes" id="UP000019149">
    <property type="component" value="Unassembled WGS sequence"/>
</dbReference>
<gene>
    <name evidence="4" type="ORF">EGR_05374</name>
</gene>
<evidence type="ECO:0000256" key="3">
    <source>
        <dbReference type="ARBA" id="ARBA00022898"/>
    </source>
</evidence>
<dbReference type="AlphaFoldDB" id="W6V1L1"/>
<comment type="cofactor">
    <cofactor evidence="1">
        <name>pyridoxal 5'-phosphate</name>
        <dbReference type="ChEBI" id="CHEBI:597326"/>
    </cofactor>
</comment>
<dbReference type="Gene3D" id="1.20.1340.10">
    <property type="entry name" value="dopa decarboxylase, N-terminal domain"/>
    <property type="match status" value="1"/>
</dbReference>
<dbReference type="OrthoDB" id="639767at2759"/>
<dbReference type="KEGG" id="egl:EGR_05374"/>